<name>A0ABT6F0R0_9SYNE</name>
<dbReference type="SMART" id="SM00563">
    <property type="entry name" value="PlsC"/>
    <property type="match status" value="1"/>
</dbReference>
<keyword evidence="3" id="KW-0812">Transmembrane</keyword>
<sequence length="231" mass="25905">MSRDTASQVQPWLYWLLWPLHRLLLFIYFSNIKIIGREHLLSQGACILAPKHCSRWDPVILALLRPSPLRFMTNANQFSGIQGWFIRRLGAFAVNLSRPQPSCLRHCQELLASGQTLVLFPEGGIQPDRLRPLKSGLARIALQAEALTHQPIPIIPIALGYAPAPKFRAQVCIYICPPLFTTDAVESIRPSDSELENMPEPRAIAQAMTQQLQQSLEVGLAQINTLINSIE</sequence>
<proteinExistence type="predicted"/>
<dbReference type="RefSeq" id="WP_277867317.1">
    <property type="nucleotide sequence ID" value="NZ_JAKKUT010000002.1"/>
</dbReference>
<evidence type="ECO:0000256" key="3">
    <source>
        <dbReference type="SAM" id="Phobius"/>
    </source>
</evidence>
<evidence type="ECO:0000259" key="4">
    <source>
        <dbReference type="SMART" id="SM00563"/>
    </source>
</evidence>
<dbReference type="Pfam" id="PF01553">
    <property type="entry name" value="Acyltransferase"/>
    <property type="match status" value="1"/>
</dbReference>
<dbReference type="PANTHER" id="PTHR10434">
    <property type="entry name" value="1-ACYL-SN-GLYCEROL-3-PHOSPHATE ACYLTRANSFERASE"/>
    <property type="match status" value="1"/>
</dbReference>
<feature type="domain" description="Phospholipid/glycerol acyltransferase" evidence="4">
    <location>
        <begin position="46"/>
        <end position="162"/>
    </location>
</feature>
<gene>
    <name evidence="5" type="ORF">L3556_10985</name>
</gene>
<accession>A0ABT6F0R0</accession>
<keyword evidence="1" id="KW-0808">Transferase</keyword>
<protein>
    <submittedName>
        <fullName evidence="5">1-acyl-sn-glycerol-3-phosphate acyltransferase</fullName>
    </submittedName>
</protein>
<reference evidence="5" key="2">
    <citation type="submission" date="2022-01" db="EMBL/GenBank/DDBJ databases">
        <authorList>
            <person name="Zivanovic Y."/>
            <person name="Moreira D."/>
            <person name="Lopez-Garcia P."/>
        </authorList>
    </citation>
    <scope>NUCLEOTIDE SEQUENCE</scope>
    <source>
        <strain evidence="5">G9</strain>
    </source>
</reference>
<reference evidence="5" key="1">
    <citation type="journal article" date="2022" name="Genome Biol. Evol.">
        <title>A New Gene Family Diagnostic for Intracellular Biomineralization of Amorphous Ca Carbonates by Cyanobacteria.</title>
        <authorList>
            <person name="Benzerara K."/>
            <person name="Duprat E."/>
            <person name="Bitard-Feildel T."/>
            <person name="Caumes G."/>
            <person name="Cassier-Chauvat C."/>
            <person name="Chauvat F."/>
            <person name="Dezi M."/>
            <person name="Diop S.I."/>
            <person name="Gaschignard G."/>
            <person name="Gorgen S."/>
            <person name="Gugger M."/>
            <person name="Lopez-Garcia P."/>
            <person name="Millet M."/>
            <person name="Skouri-Panet F."/>
            <person name="Moreira D."/>
            <person name="Callebaut I."/>
        </authorList>
    </citation>
    <scope>NUCLEOTIDE SEQUENCE</scope>
    <source>
        <strain evidence="5">G9</strain>
    </source>
</reference>
<keyword evidence="3" id="KW-0472">Membrane</keyword>
<organism evidence="5 6">
    <name type="scientific">Candidatus Synechococcus calcipolaris G9</name>
    <dbReference type="NCBI Taxonomy" id="1497997"/>
    <lineage>
        <taxon>Bacteria</taxon>
        <taxon>Bacillati</taxon>
        <taxon>Cyanobacteriota</taxon>
        <taxon>Cyanophyceae</taxon>
        <taxon>Synechococcales</taxon>
        <taxon>Synechococcaceae</taxon>
        <taxon>Synechococcus</taxon>
    </lineage>
</organism>
<keyword evidence="2 5" id="KW-0012">Acyltransferase</keyword>
<dbReference type="EMBL" id="JAKKUT010000002">
    <property type="protein sequence ID" value="MDG2991449.1"/>
    <property type="molecule type" value="Genomic_DNA"/>
</dbReference>
<dbReference type="PANTHER" id="PTHR10434:SF11">
    <property type="entry name" value="1-ACYL-SN-GLYCEROL-3-PHOSPHATE ACYLTRANSFERASE"/>
    <property type="match status" value="1"/>
</dbReference>
<keyword evidence="3" id="KW-1133">Transmembrane helix</keyword>
<dbReference type="InterPro" id="IPR002123">
    <property type="entry name" value="Plipid/glycerol_acylTrfase"/>
</dbReference>
<dbReference type="CDD" id="cd07989">
    <property type="entry name" value="LPLAT_AGPAT-like"/>
    <property type="match status" value="1"/>
</dbReference>
<feature type="transmembrane region" description="Helical" evidence="3">
    <location>
        <begin position="12"/>
        <end position="29"/>
    </location>
</feature>
<dbReference type="GO" id="GO:0016746">
    <property type="term" value="F:acyltransferase activity"/>
    <property type="evidence" value="ECO:0007669"/>
    <property type="project" value="UniProtKB-KW"/>
</dbReference>
<dbReference type="Proteomes" id="UP001154265">
    <property type="component" value="Unassembled WGS sequence"/>
</dbReference>
<evidence type="ECO:0000313" key="6">
    <source>
        <dbReference type="Proteomes" id="UP001154265"/>
    </source>
</evidence>
<keyword evidence="6" id="KW-1185">Reference proteome</keyword>
<dbReference type="SUPFAM" id="SSF69593">
    <property type="entry name" value="Glycerol-3-phosphate (1)-acyltransferase"/>
    <property type="match status" value="1"/>
</dbReference>
<evidence type="ECO:0000313" key="5">
    <source>
        <dbReference type="EMBL" id="MDG2991449.1"/>
    </source>
</evidence>
<comment type="caution">
    <text evidence="5">The sequence shown here is derived from an EMBL/GenBank/DDBJ whole genome shotgun (WGS) entry which is preliminary data.</text>
</comment>
<evidence type="ECO:0000256" key="2">
    <source>
        <dbReference type="ARBA" id="ARBA00023315"/>
    </source>
</evidence>
<evidence type="ECO:0000256" key="1">
    <source>
        <dbReference type="ARBA" id="ARBA00022679"/>
    </source>
</evidence>